<dbReference type="NCBIfam" id="TIGR01528">
    <property type="entry name" value="NMN_trans_PnuC"/>
    <property type="match status" value="1"/>
</dbReference>
<feature type="transmembrane region" description="Helical" evidence="7">
    <location>
        <begin position="227"/>
        <end position="246"/>
    </location>
</feature>
<evidence type="ECO:0000256" key="5">
    <source>
        <dbReference type="ARBA" id="ARBA00022989"/>
    </source>
</evidence>
<feature type="transmembrane region" description="Helical" evidence="7">
    <location>
        <begin position="102"/>
        <end position="119"/>
    </location>
</feature>
<feature type="transmembrane region" description="Helical" evidence="7">
    <location>
        <begin position="125"/>
        <end position="144"/>
    </location>
</feature>
<dbReference type="Proteomes" id="UP000193411">
    <property type="component" value="Unassembled WGS sequence"/>
</dbReference>
<proteinExistence type="predicted"/>
<name>A0A1Y2HFY3_9FUNG</name>
<evidence type="ECO:0000313" key="9">
    <source>
        <dbReference type="Proteomes" id="UP000193411"/>
    </source>
</evidence>
<protein>
    <submittedName>
        <fullName evidence="8">Nicotinamide mononucleotide transporter-domain-containing protein</fullName>
    </submittedName>
</protein>
<feature type="transmembrane region" description="Helical" evidence="7">
    <location>
        <begin position="252"/>
        <end position="273"/>
    </location>
</feature>
<dbReference type="PANTHER" id="PTHR36122">
    <property type="entry name" value="NICOTINAMIDE RIBOSIDE TRANSPORTER PNUC"/>
    <property type="match status" value="1"/>
</dbReference>
<sequence>PRKSLGTLVADLLRAVPKDLARLTPNQRIAVTIFALFSITFSIIDLSAVLFPSRELNILKWVNDETFGRAVWKRVLMTLSGLASFSGVLCVVLAALSRYSNFFWGVINCICYGLASLAYDYVGDFQLNILFFLPMQIAGILAWGNNIDTGDQGAIARSMSWKQRLLAIVGVVALGVAFYYEIPAIATAMTGSYFYADYPLPHILDASAVALQVVAQLLMTGRFWEQWVLWIVADVVQILMFSGIAGANVFDFNIVVMWSLFLINAMFGLVTWYRRANKVAPVTAAAAADVEASTATLVGGDGGAVRDQENKC</sequence>
<evidence type="ECO:0000256" key="7">
    <source>
        <dbReference type="SAM" id="Phobius"/>
    </source>
</evidence>
<feature type="non-terminal residue" evidence="8">
    <location>
        <position position="1"/>
    </location>
</feature>
<dbReference type="PANTHER" id="PTHR36122:SF2">
    <property type="entry name" value="NICOTINAMIDE RIBOSIDE TRANSPORTER PNUC"/>
    <property type="match status" value="1"/>
</dbReference>
<gene>
    <name evidence="8" type="ORF">BCR44DRAFT_35046</name>
</gene>
<keyword evidence="6 7" id="KW-0472">Membrane</keyword>
<feature type="transmembrane region" description="Helical" evidence="7">
    <location>
        <begin position="71"/>
        <end position="95"/>
    </location>
</feature>
<accession>A0A1Y2HFY3</accession>
<keyword evidence="5 7" id="KW-1133">Transmembrane helix</keyword>
<keyword evidence="9" id="KW-1185">Reference proteome</keyword>
<comment type="caution">
    <text evidence="8">The sequence shown here is derived from an EMBL/GenBank/DDBJ whole genome shotgun (WGS) entry which is preliminary data.</text>
</comment>
<comment type="subcellular location">
    <subcellularLocation>
        <location evidence="1">Cell membrane</location>
        <topology evidence="1">Multi-pass membrane protein</topology>
    </subcellularLocation>
</comment>
<dbReference type="GO" id="GO:0005886">
    <property type="term" value="C:plasma membrane"/>
    <property type="evidence" value="ECO:0007669"/>
    <property type="project" value="UniProtKB-SubCell"/>
</dbReference>
<feature type="transmembrane region" description="Helical" evidence="7">
    <location>
        <begin position="202"/>
        <end position="220"/>
    </location>
</feature>
<organism evidence="8 9">
    <name type="scientific">Catenaria anguillulae PL171</name>
    <dbReference type="NCBI Taxonomy" id="765915"/>
    <lineage>
        <taxon>Eukaryota</taxon>
        <taxon>Fungi</taxon>
        <taxon>Fungi incertae sedis</taxon>
        <taxon>Blastocladiomycota</taxon>
        <taxon>Blastocladiomycetes</taxon>
        <taxon>Blastocladiales</taxon>
        <taxon>Catenariaceae</taxon>
        <taxon>Catenaria</taxon>
    </lineage>
</organism>
<reference evidence="8 9" key="1">
    <citation type="submission" date="2016-07" db="EMBL/GenBank/DDBJ databases">
        <title>Pervasive Adenine N6-methylation of Active Genes in Fungi.</title>
        <authorList>
            <consortium name="DOE Joint Genome Institute"/>
            <person name="Mondo S.J."/>
            <person name="Dannebaum R.O."/>
            <person name="Kuo R.C."/>
            <person name="Labutti K."/>
            <person name="Haridas S."/>
            <person name="Kuo A."/>
            <person name="Salamov A."/>
            <person name="Ahrendt S.R."/>
            <person name="Lipzen A."/>
            <person name="Sullivan W."/>
            <person name="Andreopoulos W.B."/>
            <person name="Clum A."/>
            <person name="Lindquist E."/>
            <person name="Daum C."/>
            <person name="Ramamoorthy G.K."/>
            <person name="Gryganskyi A."/>
            <person name="Culley D."/>
            <person name="Magnuson J.K."/>
            <person name="James T.Y."/>
            <person name="O'Malley M.A."/>
            <person name="Stajich J.E."/>
            <person name="Spatafora J.W."/>
            <person name="Visel A."/>
            <person name="Grigoriev I.V."/>
        </authorList>
    </citation>
    <scope>NUCLEOTIDE SEQUENCE [LARGE SCALE GENOMIC DNA]</scope>
    <source>
        <strain evidence="8 9">PL171</strain>
    </source>
</reference>
<evidence type="ECO:0000256" key="2">
    <source>
        <dbReference type="ARBA" id="ARBA00022448"/>
    </source>
</evidence>
<evidence type="ECO:0000256" key="1">
    <source>
        <dbReference type="ARBA" id="ARBA00004651"/>
    </source>
</evidence>
<evidence type="ECO:0000256" key="4">
    <source>
        <dbReference type="ARBA" id="ARBA00022692"/>
    </source>
</evidence>
<evidence type="ECO:0000256" key="3">
    <source>
        <dbReference type="ARBA" id="ARBA00022475"/>
    </source>
</evidence>
<evidence type="ECO:0000256" key="6">
    <source>
        <dbReference type="ARBA" id="ARBA00023136"/>
    </source>
</evidence>
<dbReference type="OrthoDB" id="5357918at2759"/>
<feature type="transmembrane region" description="Helical" evidence="7">
    <location>
        <begin position="165"/>
        <end position="182"/>
    </location>
</feature>
<dbReference type="GO" id="GO:0034257">
    <property type="term" value="F:nicotinamide riboside transmembrane transporter activity"/>
    <property type="evidence" value="ECO:0007669"/>
    <property type="project" value="InterPro"/>
</dbReference>
<keyword evidence="3" id="KW-1003">Cell membrane</keyword>
<dbReference type="EMBL" id="MCFL01000040">
    <property type="protein sequence ID" value="ORZ32914.1"/>
    <property type="molecule type" value="Genomic_DNA"/>
</dbReference>
<feature type="transmembrane region" description="Helical" evidence="7">
    <location>
        <begin position="29"/>
        <end position="51"/>
    </location>
</feature>
<keyword evidence="2" id="KW-0813">Transport</keyword>
<keyword evidence="4 7" id="KW-0812">Transmembrane</keyword>
<dbReference type="AlphaFoldDB" id="A0A1Y2HFY3"/>
<dbReference type="InterPro" id="IPR006419">
    <property type="entry name" value="NMN_transpt_PnuC"/>
</dbReference>
<evidence type="ECO:0000313" key="8">
    <source>
        <dbReference type="EMBL" id="ORZ32914.1"/>
    </source>
</evidence>
<feature type="non-terminal residue" evidence="8">
    <location>
        <position position="312"/>
    </location>
</feature>
<dbReference type="Pfam" id="PF04973">
    <property type="entry name" value="NMN_transporter"/>
    <property type="match status" value="1"/>
</dbReference>